<organism evidence="2">
    <name type="scientific">Arundo donax</name>
    <name type="common">Giant reed</name>
    <name type="synonym">Donax arundinaceus</name>
    <dbReference type="NCBI Taxonomy" id="35708"/>
    <lineage>
        <taxon>Eukaryota</taxon>
        <taxon>Viridiplantae</taxon>
        <taxon>Streptophyta</taxon>
        <taxon>Embryophyta</taxon>
        <taxon>Tracheophyta</taxon>
        <taxon>Spermatophyta</taxon>
        <taxon>Magnoliopsida</taxon>
        <taxon>Liliopsida</taxon>
        <taxon>Poales</taxon>
        <taxon>Poaceae</taxon>
        <taxon>PACMAD clade</taxon>
        <taxon>Arundinoideae</taxon>
        <taxon>Arundineae</taxon>
        <taxon>Arundo</taxon>
    </lineage>
</organism>
<protein>
    <submittedName>
        <fullName evidence="2">Uncharacterized protein</fullName>
    </submittedName>
</protein>
<feature type="transmembrane region" description="Helical" evidence="1">
    <location>
        <begin position="15"/>
        <end position="35"/>
    </location>
</feature>
<dbReference type="AlphaFoldDB" id="A0A0A9BT34"/>
<evidence type="ECO:0000313" key="2">
    <source>
        <dbReference type="EMBL" id="JAD62432.1"/>
    </source>
</evidence>
<proteinExistence type="predicted"/>
<reference evidence="2" key="2">
    <citation type="journal article" date="2015" name="Data Brief">
        <title>Shoot transcriptome of the giant reed, Arundo donax.</title>
        <authorList>
            <person name="Barrero R.A."/>
            <person name="Guerrero F.D."/>
            <person name="Moolhuijzen P."/>
            <person name="Goolsby J.A."/>
            <person name="Tidwell J."/>
            <person name="Bellgard S.E."/>
            <person name="Bellgard M.I."/>
        </authorList>
    </citation>
    <scope>NUCLEOTIDE SEQUENCE</scope>
    <source>
        <tissue evidence="2">Shoot tissue taken approximately 20 cm above the soil surface</tissue>
    </source>
</reference>
<keyword evidence="1" id="KW-1133">Transmembrane helix</keyword>
<reference evidence="2" key="1">
    <citation type="submission" date="2014-09" db="EMBL/GenBank/DDBJ databases">
        <authorList>
            <person name="Magalhaes I.L.F."/>
            <person name="Oliveira U."/>
            <person name="Santos F.R."/>
            <person name="Vidigal T.H.D.A."/>
            <person name="Brescovit A.D."/>
            <person name="Santos A.J."/>
        </authorList>
    </citation>
    <scope>NUCLEOTIDE SEQUENCE</scope>
    <source>
        <tissue evidence="2">Shoot tissue taken approximately 20 cm above the soil surface</tissue>
    </source>
</reference>
<keyword evidence="1" id="KW-0472">Membrane</keyword>
<accession>A0A0A9BT34</accession>
<name>A0A0A9BT34_ARUDO</name>
<keyword evidence="1" id="KW-0812">Transmembrane</keyword>
<sequence length="41" mass="5033">MFTLPFLACPRSHMWMQFIPIIWIYVDSIVKYVIFLKCCMF</sequence>
<dbReference type="EMBL" id="GBRH01235463">
    <property type="protein sequence ID" value="JAD62432.1"/>
    <property type="molecule type" value="Transcribed_RNA"/>
</dbReference>
<evidence type="ECO:0000256" key="1">
    <source>
        <dbReference type="SAM" id="Phobius"/>
    </source>
</evidence>